<evidence type="ECO:0000256" key="1">
    <source>
        <dbReference type="SAM" id="MobiDB-lite"/>
    </source>
</evidence>
<accession>A0A8X6NAV9</accession>
<reference evidence="2" key="1">
    <citation type="submission" date="2020-08" db="EMBL/GenBank/DDBJ databases">
        <title>Multicomponent nature underlies the extraordinary mechanical properties of spider dragline silk.</title>
        <authorList>
            <person name="Kono N."/>
            <person name="Nakamura H."/>
            <person name="Mori M."/>
            <person name="Yoshida Y."/>
            <person name="Ohtoshi R."/>
            <person name="Malay A.D."/>
            <person name="Moran D.A.P."/>
            <person name="Tomita M."/>
            <person name="Numata K."/>
            <person name="Arakawa K."/>
        </authorList>
    </citation>
    <scope>NUCLEOTIDE SEQUENCE</scope>
</reference>
<gene>
    <name evidence="2" type="ORF">NPIL_64451</name>
</gene>
<proteinExistence type="predicted"/>
<evidence type="ECO:0000313" key="3">
    <source>
        <dbReference type="Proteomes" id="UP000887013"/>
    </source>
</evidence>
<keyword evidence="3" id="KW-1185">Reference proteome</keyword>
<dbReference type="EMBL" id="BMAW01102429">
    <property type="protein sequence ID" value="GFT04222.1"/>
    <property type="molecule type" value="Genomic_DNA"/>
</dbReference>
<feature type="region of interest" description="Disordered" evidence="1">
    <location>
        <begin position="56"/>
        <end position="90"/>
    </location>
</feature>
<name>A0A8X6NAV9_NEPPI</name>
<organism evidence="2 3">
    <name type="scientific">Nephila pilipes</name>
    <name type="common">Giant wood spider</name>
    <name type="synonym">Nephila maculata</name>
    <dbReference type="NCBI Taxonomy" id="299642"/>
    <lineage>
        <taxon>Eukaryota</taxon>
        <taxon>Metazoa</taxon>
        <taxon>Ecdysozoa</taxon>
        <taxon>Arthropoda</taxon>
        <taxon>Chelicerata</taxon>
        <taxon>Arachnida</taxon>
        <taxon>Araneae</taxon>
        <taxon>Araneomorphae</taxon>
        <taxon>Entelegynae</taxon>
        <taxon>Araneoidea</taxon>
        <taxon>Nephilidae</taxon>
        <taxon>Nephila</taxon>
    </lineage>
</organism>
<dbReference type="OrthoDB" id="10311357at2759"/>
<protein>
    <submittedName>
        <fullName evidence="2">Uncharacterized protein</fullName>
    </submittedName>
</protein>
<comment type="caution">
    <text evidence="2">The sequence shown here is derived from an EMBL/GenBank/DDBJ whole genome shotgun (WGS) entry which is preliminary data.</text>
</comment>
<dbReference type="AlphaFoldDB" id="A0A8X6NAV9"/>
<sequence>MNWNLSGSSVHLKVLRIDNRREEFSWKAASDKDYLERPGVLSLSFYSKTMSVELLTDGSPNETLNRERNSRATANQRRNDRKKNKLPSLKTRSAEIVADEIRTRGDQATRKRTRGFGGREGNSRDCSLTHFHQVLTLFCPYRGGGRVKVVDRKGGFVPIPSTLLGLSHRPDFSLIHHSDPARSVPAYEASNPRCLTGKAGFSHRPENQERYIPGGGGGINILSPLRITRMRGEGAD</sequence>
<evidence type="ECO:0000313" key="2">
    <source>
        <dbReference type="EMBL" id="GFT04222.1"/>
    </source>
</evidence>
<dbReference type="Proteomes" id="UP000887013">
    <property type="component" value="Unassembled WGS sequence"/>
</dbReference>